<reference evidence="1" key="1">
    <citation type="journal article" date="2014" name="Int. J. Syst. Evol. Microbiol.">
        <title>Complete genome sequence of Corynebacterium casei LMG S-19264T (=DSM 44701T), isolated from a smear-ripened cheese.</title>
        <authorList>
            <consortium name="US DOE Joint Genome Institute (JGI-PGF)"/>
            <person name="Walter F."/>
            <person name="Albersmeier A."/>
            <person name="Kalinowski J."/>
            <person name="Ruckert C."/>
        </authorList>
    </citation>
    <scope>NUCLEOTIDE SEQUENCE</scope>
    <source>
        <strain evidence="1">JCM 4059</strain>
    </source>
</reference>
<dbReference type="AlphaFoldDB" id="A0A919AZP6"/>
<name>A0A919AZP6_9ACTN</name>
<organism evidence="1 2">
    <name type="scientific">Streptomyces mashuensis</name>
    <dbReference type="NCBI Taxonomy" id="33904"/>
    <lineage>
        <taxon>Bacteria</taxon>
        <taxon>Bacillati</taxon>
        <taxon>Actinomycetota</taxon>
        <taxon>Actinomycetes</taxon>
        <taxon>Kitasatosporales</taxon>
        <taxon>Streptomycetaceae</taxon>
        <taxon>Streptomyces</taxon>
    </lineage>
</organism>
<reference evidence="1" key="2">
    <citation type="submission" date="2020-09" db="EMBL/GenBank/DDBJ databases">
        <authorList>
            <person name="Sun Q."/>
            <person name="Ohkuma M."/>
        </authorList>
    </citation>
    <scope>NUCLEOTIDE SEQUENCE</scope>
    <source>
        <strain evidence="1">JCM 4059</strain>
    </source>
</reference>
<protein>
    <submittedName>
        <fullName evidence="1">Uncharacterized protein</fullName>
    </submittedName>
</protein>
<dbReference type="EMBL" id="BNBD01000002">
    <property type="protein sequence ID" value="GHF34723.1"/>
    <property type="molecule type" value="Genomic_DNA"/>
</dbReference>
<comment type="caution">
    <text evidence="1">The sequence shown here is derived from an EMBL/GenBank/DDBJ whole genome shotgun (WGS) entry which is preliminary data.</text>
</comment>
<evidence type="ECO:0000313" key="2">
    <source>
        <dbReference type="Proteomes" id="UP000638313"/>
    </source>
</evidence>
<sequence>MRTVLPSDPLCRAAYPARPKVTPGARRGTDWRSTPLLALMYVSQRAHAARETGRRYVRGRRADPL</sequence>
<dbReference type="Proteomes" id="UP000638313">
    <property type="component" value="Unassembled WGS sequence"/>
</dbReference>
<evidence type="ECO:0000313" key="1">
    <source>
        <dbReference type="EMBL" id="GHF34723.1"/>
    </source>
</evidence>
<proteinExistence type="predicted"/>
<keyword evidence="2" id="KW-1185">Reference proteome</keyword>
<accession>A0A919AZP6</accession>
<gene>
    <name evidence="1" type="ORF">GCM10010218_14870</name>
</gene>